<dbReference type="OrthoDB" id="4499303at2759"/>
<feature type="transmembrane region" description="Helical" evidence="1">
    <location>
        <begin position="20"/>
        <end position="45"/>
    </location>
</feature>
<protein>
    <submittedName>
        <fullName evidence="2">Uncharacterized protein</fullName>
    </submittedName>
</protein>
<gene>
    <name evidence="2" type="ORF">PISL3812_05837</name>
</gene>
<dbReference type="Proteomes" id="UP000054383">
    <property type="component" value="Unassembled WGS sequence"/>
</dbReference>
<name>A0A0U1M049_TALIS</name>
<organism evidence="2 3">
    <name type="scientific">Talaromyces islandicus</name>
    <name type="common">Penicillium islandicum</name>
    <dbReference type="NCBI Taxonomy" id="28573"/>
    <lineage>
        <taxon>Eukaryota</taxon>
        <taxon>Fungi</taxon>
        <taxon>Dikarya</taxon>
        <taxon>Ascomycota</taxon>
        <taxon>Pezizomycotina</taxon>
        <taxon>Eurotiomycetes</taxon>
        <taxon>Eurotiomycetidae</taxon>
        <taxon>Eurotiales</taxon>
        <taxon>Trichocomaceae</taxon>
        <taxon>Talaromyces</taxon>
        <taxon>Talaromyces sect. Islandici</taxon>
    </lineage>
</organism>
<feature type="transmembrane region" description="Helical" evidence="1">
    <location>
        <begin position="66"/>
        <end position="88"/>
    </location>
</feature>
<proteinExistence type="predicted"/>
<keyword evidence="1" id="KW-0472">Membrane</keyword>
<keyword evidence="3" id="KW-1185">Reference proteome</keyword>
<reference evidence="2 3" key="1">
    <citation type="submission" date="2015-04" db="EMBL/GenBank/DDBJ databases">
        <authorList>
            <person name="Syromyatnikov M.Y."/>
            <person name="Popov V.N."/>
        </authorList>
    </citation>
    <scope>NUCLEOTIDE SEQUENCE [LARGE SCALE GENOMIC DNA]</scope>
    <source>
        <strain evidence="2">WF-38-12</strain>
    </source>
</reference>
<keyword evidence="1" id="KW-0812">Transmembrane</keyword>
<accession>A0A0U1M049</accession>
<dbReference type="EMBL" id="CVMT01000005">
    <property type="protein sequence ID" value="CRG88802.1"/>
    <property type="molecule type" value="Genomic_DNA"/>
</dbReference>
<keyword evidence="1" id="KW-1133">Transmembrane helix</keyword>
<sequence length="189" mass="21752">MDASTWQLAWRTSTALLYYLTYPIFLLVKTILIILTTILAPFTYLGKTLLDWSLAPFRFLVKFEALFIFLGWAVLIGCIVGVFLYTIYHTVERAFQSLGSYSSLECPPKEYSQPLDSQWDLQWDEAIGKQNRSQPLRDYFGATPTKEPAKLSDFYAEWESFKGVPSTKDTALISTTILEEEDDNHDVEY</sequence>
<evidence type="ECO:0000313" key="3">
    <source>
        <dbReference type="Proteomes" id="UP000054383"/>
    </source>
</evidence>
<evidence type="ECO:0000256" key="1">
    <source>
        <dbReference type="SAM" id="Phobius"/>
    </source>
</evidence>
<evidence type="ECO:0000313" key="2">
    <source>
        <dbReference type="EMBL" id="CRG88802.1"/>
    </source>
</evidence>
<dbReference type="AlphaFoldDB" id="A0A0U1M049"/>